<protein>
    <submittedName>
        <fullName evidence="3">HA2 domain-containing protein</fullName>
    </submittedName>
</protein>
<name>A0A1I7ZKL0_9BILA</name>
<proteinExistence type="predicted"/>
<organism evidence="2 3">
    <name type="scientific">Steinernema glaseri</name>
    <dbReference type="NCBI Taxonomy" id="37863"/>
    <lineage>
        <taxon>Eukaryota</taxon>
        <taxon>Metazoa</taxon>
        <taxon>Ecdysozoa</taxon>
        <taxon>Nematoda</taxon>
        <taxon>Chromadorea</taxon>
        <taxon>Rhabditida</taxon>
        <taxon>Tylenchina</taxon>
        <taxon>Panagrolaimomorpha</taxon>
        <taxon>Strongyloidoidea</taxon>
        <taxon>Steinernematidae</taxon>
        <taxon>Steinernema</taxon>
    </lineage>
</organism>
<reference evidence="3" key="1">
    <citation type="submission" date="2016-11" db="UniProtKB">
        <authorList>
            <consortium name="WormBaseParasite"/>
        </authorList>
    </citation>
    <scope>IDENTIFICATION</scope>
</reference>
<accession>A0A1I7ZKL0</accession>
<dbReference type="WBParaSite" id="L893_g27336.t2">
    <property type="protein sequence ID" value="L893_g27336.t2"/>
    <property type="gene ID" value="L893_g27336"/>
</dbReference>
<feature type="compositionally biased region" description="Polar residues" evidence="1">
    <location>
        <begin position="17"/>
        <end position="29"/>
    </location>
</feature>
<evidence type="ECO:0000313" key="3">
    <source>
        <dbReference type="WBParaSite" id="L893_g27336.t2"/>
    </source>
</evidence>
<feature type="region of interest" description="Disordered" evidence="1">
    <location>
        <begin position="1"/>
        <end position="29"/>
    </location>
</feature>
<dbReference type="AlphaFoldDB" id="A0A1I7ZKL0"/>
<evidence type="ECO:0000313" key="2">
    <source>
        <dbReference type="Proteomes" id="UP000095287"/>
    </source>
</evidence>
<dbReference type="Proteomes" id="UP000095287">
    <property type="component" value="Unplaced"/>
</dbReference>
<keyword evidence="2" id="KW-1185">Reference proteome</keyword>
<evidence type="ECO:0000256" key="1">
    <source>
        <dbReference type="SAM" id="MobiDB-lite"/>
    </source>
</evidence>
<sequence length="75" mass="7903">MLGVIGGRSTDNERSQADSLRTPTNVSSPGQHLRLAAFLEEPPLACEVTLKLLRELGAQGARSFGPLRSSGLSLA</sequence>